<feature type="non-terminal residue" evidence="4">
    <location>
        <position position="1"/>
    </location>
</feature>
<protein>
    <submittedName>
        <fullName evidence="4">158_t:CDS:1</fullName>
    </submittedName>
</protein>
<dbReference type="Gene3D" id="3.40.50.300">
    <property type="entry name" value="P-loop containing nucleotide triphosphate hydrolases"/>
    <property type="match status" value="1"/>
</dbReference>
<feature type="coiled-coil region" evidence="1">
    <location>
        <begin position="371"/>
        <end position="422"/>
    </location>
</feature>
<keyword evidence="5" id="KW-1185">Reference proteome</keyword>
<evidence type="ECO:0000259" key="3">
    <source>
        <dbReference type="SMART" id="SM00382"/>
    </source>
</evidence>
<dbReference type="Proteomes" id="UP000789396">
    <property type="component" value="Unassembled WGS sequence"/>
</dbReference>
<evidence type="ECO:0000313" key="4">
    <source>
        <dbReference type="EMBL" id="CAG8606322.1"/>
    </source>
</evidence>
<feature type="coiled-coil region" evidence="1">
    <location>
        <begin position="278"/>
        <end position="316"/>
    </location>
</feature>
<name>A0A9N9CNH3_9GLOM</name>
<feature type="coiled-coil region" evidence="1">
    <location>
        <begin position="143"/>
        <end position="200"/>
    </location>
</feature>
<gene>
    <name evidence="4" type="ORF">RFULGI_LOCUS6803</name>
</gene>
<dbReference type="Pfam" id="PF00004">
    <property type="entry name" value="AAA"/>
    <property type="match status" value="1"/>
</dbReference>
<dbReference type="GO" id="GO:0005524">
    <property type="term" value="F:ATP binding"/>
    <property type="evidence" value="ECO:0007669"/>
    <property type="project" value="InterPro"/>
</dbReference>
<dbReference type="OrthoDB" id="10388232at2759"/>
<dbReference type="GO" id="GO:0016887">
    <property type="term" value="F:ATP hydrolysis activity"/>
    <property type="evidence" value="ECO:0007669"/>
    <property type="project" value="InterPro"/>
</dbReference>
<keyword evidence="1" id="KW-0175">Coiled coil</keyword>
<dbReference type="InterPro" id="IPR003593">
    <property type="entry name" value="AAA+_ATPase"/>
</dbReference>
<proteinExistence type="predicted"/>
<dbReference type="SUPFAM" id="SSF52540">
    <property type="entry name" value="P-loop containing nucleoside triphosphate hydrolases"/>
    <property type="match status" value="1"/>
</dbReference>
<dbReference type="AlphaFoldDB" id="A0A9N9CNH3"/>
<evidence type="ECO:0000256" key="2">
    <source>
        <dbReference type="SAM" id="MobiDB-lite"/>
    </source>
</evidence>
<accession>A0A9N9CNH3</accession>
<dbReference type="InterPro" id="IPR003959">
    <property type="entry name" value="ATPase_AAA_core"/>
</dbReference>
<dbReference type="PANTHER" id="PTHR23159">
    <property type="entry name" value="CENTROSOMAL PROTEIN 2"/>
    <property type="match status" value="1"/>
</dbReference>
<reference evidence="4" key="1">
    <citation type="submission" date="2021-06" db="EMBL/GenBank/DDBJ databases">
        <authorList>
            <person name="Kallberg Y."/>
            <person name="Tangrot J."/>
            <person name="Rosling A."/>
        </authorList>
    </citation>
    <scope>NUCLEOTIDE SEQUENCE</scope>
    <source>
        <strain evidence="4">IN212</strain>
    </source>
</reference>
<feature type="region of interest" description="Disordered" evidence="2">
    <location>
        <begin position="40"/>
        <end position="60"/>
    </location>
</feature>
<dbReference type="InterPro" id="IPR027417">
    <property type="entry name" value="P-loop_NTPase"/>
</dbReference>
<dbReference type="EMBL" id="CAJVPZ010009198">
    <property type="protein sequence ID" value="CAG8606322.1"/>
    <property type="molecule type" value="Genomic_DNA"/>
</dbReference>
<sequence>CPANNELAKGLEKKEIKETIKELEKQKKELDKEVKEIEKERKEILTGSDEDKAEKAQEKLEEKQAKVQELEKAEKDLNDLKIVETGTVAAGTYLGKKVIDKFGDTPGNNLNKLGIDHQKQWEEHQRWMTDKNKYIEEKTDEFFKSQKDRLKALEEENKQLAEALEKETDPQKKAQILDQIKNNRVEMKEIRREIADHINQINKNFTEIGRQGFKTQEQFTAHSQSPSLSTAGRFSGTSGHENCSSCPGNYYHGGECNYGGRHVLADEINQLNKNFEGIDKLEKRHNKLKLSINDSKEKFEQEKQNLINDFELIQKRCTDPSCFFYGSCVGIDGQKPVFQENIKKRFQDFHNKISKFIESVKNTNQLQFQEFQEKVKKIEDLKQDNQKLMVELKDSNTTPERKAQIQEILKKNTQQIKNLINELKTHPARGFFDQEAIGLINNAKQWLVTGNYPGAGSGLGGSKGRGKTGGGKAERENRQSELEKKQIEQIERQLAGFQPKPKDTEPLSIDEAKNTIEEGEEAVLIYTEEQKKHFIRILEDIDDFLNNEGKLNLNAEGESGRNDQYKNFLLRNNCILYGAPGTGKTEFVKELNHVLINRYGRNSPERPSVVNLDPSDPNHGLIQDDEEKKPEPTIPIFVISGASLMSTGKDEPKTFEKFIITLKKAKNNFFKNPDEEGNIGEDSKLPYVVFVDEADQAKNSLTYNPQAKNNLEEFKNFFSQAEDGGGLKKEAQDLNSICIFATNNYETIDPAMKRRGRLGTSLNFT</sequence>
<feature type="region of interest" description="Disordered" evidence="2">
    <location>
        <begin position="455"/>
        <end position="482"/>
    </location>
</feature>
<feature type="domain" description="AAA+ ATPase" evidence="3">
    <location>
        <begin position="570"/>
        <end position="764"/>
    </location>
</feature>
<dbReference type="PANTHER" id="PTHR23159:SF31">
    <property type="entry name" value="CENTROSOME-ASSOCIATED PROTEIN CEP250 ISOFORM X1"/>
    <property type="match status" value="1"/>
</dbReference>
<organism evidence="4 5">
    <name type="scientific">Racocetra fulgida</name>
    <dbReference type="NCBI Taxonomy" id="60492"/>
    <lineage>
        <taxon>Eukaryota</taxon>
        <taxon>Fungi</taxon>
        <taxon>Fungi incertae sedis</taxon>
        <taxon>Mucoromycota</taxon>
        <taxon>Glomeromycotina</taxon>
        <taxon>Glomeromycetes</taxon>
        <taxon>Diversisporales</taxon>
        <taxon>Gigasporaceae</taxon>
        <taxon>Racocetra</taxon>
    </lineage>
</organism>
<dbReference type="SMART" id="SM00382">
    <property type="entry name" value="AAA"/>
    <property type="match status" value="1"/>
</dbReference>
<comment type="caution">
    <text evidence="4">The sequence shown here is derived from an EMBL/GenBank/DDBJ whole genome shotgun (WGS) entry which is preliminary data.</text>
</comment>
<feature type="compositionally biased region" description="Basic and acidic residues" evidence="2">
    <location>
        <begin position="472"/>
        <end position="482"/>
    </location>
</feature>
<evidence type="ECO:0000256" key="1">
    <source>
        <dbReference type="SAM" id="Coils"/>
    </source>
</evidence>
<feature type="compositionally biased region" description="Gly residues" evidence="2">
    <location>
        <begin position="455"/>
        <end position="471"/>
    </location>
</feature>
<evidence type="ECO:0000313" key="5">
    <source>
        <dbReference type="Proteomes" id="UP000789396"/>
    </source>
</evidence>